<dbReference type="GO" id="GO:0005524">
    <property type="term" value="F:ATP binding"/>
    <property type="evidence" value="ECO:0007669"/>
    <property type="project" value="UniProtKB-UniRule"/>
</dbReference>
<dbReference type="Proteomes" id="UP000298458">
    <property type="component" value="Unassembled WGS sequence"/>
</dbReference>
<evidence type="ECO:0000256" key="5">
    <source>
        <dbReference type="ARBA" id="ARBA00022705"/>
    </source>
</evidence>
<dbReference type="InterPro" id="IPR001238">
    <property type="entry name" value="DNA-binding_RecF"/>
</dbReference>
<dbReference type="InterPro" id="IPR018078">
    <property type="entry name" value="DNA-binding_RecF_CS"/>
</dbReference>
<dbReference type="GO" id="GO:0000731">
    <property type="term" value="P:DNA synthesis involved in DNA repair"/>
    <property type="evidence" value="ECO:0007669"/>
    <property type="project" value="TreeGrafter"/>
</dbReference>
<reference evidence="12" key="1">
    <citation type="journal article" date="2019" name="PLoS Negl. Trop. Dis.">
        <title>Revisiting the worldwide diversity of Leptospira species in the environment.</title>
        <authorList>
            <person name="Vincent A.T."/>
            <person name="Schiettekatte O."/>
            <person name="Bourhy P."/>
            <person name="Veyrier F.J."/>
            <person name="Picardeau M."/>
        </authorList>
    </citation>
    <scope>NUCLEOTIDE SEQUENCE [LARGE SCALE GENOMIC DNA]</scope>
    <source>
        <strain evidence="12">SSW15</strain>
    </source>
</reference>
<dbReference type="GO" id="GO:0009432">
    <property type="term" value="P:SOS response"/>
    <property type="evidence" value="ECO:0007669"/>
    <property type="project" value="UniProtKB-UniRule"/>
</dbReference>
<evidence type="ECO:0000256" key="7">
    <source>
        <dbReference type="ARBA" id="ARBA00022840"/>
    </source>
</evidence>
<dbReference type="RefSeq" id="WP_135767147.1">
    <property type="nucleotide sequence ID" value="NZ_RQET01000004.1"/>
</dbReference>
<keyword evidence="9 10" id="KW-0234">DNA repair</keyword>
<dbReference type="AlphaFoldDB" id="A0A4R9GGC0"/>
<dbReference type="GO" id="GO:0006302">
    <property type="term" value="P:double-strand break repair"/>
    <property type="evidence" value="ECO:0007669"/>
    <property type="project" value="TreeGrafter"/>
</dbReference>
<evidence type="ECO:0000259" key="11">
    <source>
        <dbReference type="Pfam" id="PF02463"/>
    </source>
</evidence>
<organism evidence="12 13">
    <name type="scientific">Leptospira fletcheri</name>
    <dbReference type="NCBI Taxonomy" id="2484981"/>
    <lineage>
        <taxon>Bacteria</taxon>
        <taxon>Pseudomonadati</taxon>
        <taxon>Spirochaetota</taxon>
        <taxon>Spirochaetia</taxon>
        <taxon>Leptospirales</taxon>
        <taxon>Leptospiraceae</taxon>
        <taxon>Leptospira</taxon>
    </lineage>
</organism>
<sequence length="368" mass="42668">MFLRSLRLLNFRNHENINLEFDSRLVFFVGENGEGKTNLLEAIALLSWLKSFRESEDGNLVRWEADGFYLKAEVESGPKTDFIEIGYSKRPTVRRKLKYNQEEIKKRSDLIGKFITVLMTPLDLQIAEGGPSERRRFIDGLLSSIDRDYLNDLIDYNKILKHRNALLKSGSKDEGLYSIWDSRLVEKGISVHEKRYELINDFDGIYRQNLIKLSGGKDELFLKYKPSFSDPDDFKTRLQRNFSRDQRLGYTSVGVHRDDIFIGIDDKDITEFASQGQKRSTVISLKAASFEYYRKTLNITPVLLIDDVIRELDVKRREYFVELVLNAGQAFFTTTDLEGISEYVGRLAHEKQIFSVDKGIVHACDKRT</sequence>
<dbReference type="OrthoDB" id="9803889at2"/>
<gene>
    <name evidence="9" type="primary">recF</name>
    <name evidence="12" type="ORF">EHO60_05475</name>
</gene>
<feature type="domain" description="RecF/RecN/SMC N-terminal" evidence="11">
    <location>
        <begin position="3"/>
        <end position="334"/>
    </location>
</feature>
<comment type="similarity">
    <text evidence="2 9 10">Belongs to the RecF family.</text>
</comment>
<dbReference type="PROSITE" id="PS00618">
    <property type="entry name" value="RECF_2"/>
    <property type="match status" value="1"/>
</dbReference>
<evidence type="ECO:0000313" key="12">
    <source>
        <dbReference type="EMBL" id="TGK11744.1"/>
    </source>
</evidence>
<evidence type="ECO:0000256" key="4">
    <source>
        <dbReference type="ARBA" id="ARBA00022490"/>
    </source>
</evidence>
<keyword evidence="8 9" id="KW-0238">DNA-binding</keyword>
<keyword evidence="6 9" id="KW-0547">Nucleotide-binding</keyword>
<dbReference type="InterPro" id="IPR027417">
    <property type="entry name" value="P-loop_NTPase"/>
</dbReference>
<dbReference type="SUPFAM" id="SSF52540">
    <property type="entry name" value="P-loop containing nucleoside triphosphate hydrolases"/>
    <property type="match status" value="1"/>
</dbReference>
<comment type="caution">
    <text evidence="12">The sequence shown here is derived from an EMBL/GenBank/DDBJ whole genome shotgun (WGS) entry which is preliminary data.</text>
</comment>
<protein>
    <recommendedName>
        <fullName evidence="3 9">DNA replication and repair protein RecF</fullName>
    </recommendedName>
</protein>
<dbReference type="PANTHER" id="PTHR32182:SF0">
    <property type="entry name" value="DNA REPLICATION AND REPAIR PROTEIN RECF"/>
    <property type="match status" value="1"/>
</dbReference>
<dbReference type="EMBL" id="RQET01000004">
    <property type="protein sequence ID" value="TGK11744.1"/>
    <property type="molecule type" value="Genomic_DNA"/>
</dbReference>
<evidence type="ECO:0000256" key="2">
    <source>
        <dbReference type="ARBA" id="ARBA00008016"/>
    </source>
</evidence>
<comment type="function">
    <text evidence="9 10">The RecF protein is involved in DNA metabolism; it is required for DNA replication and normal SOS inducibility. RecF binds preferentially to single-stranded, linear DNA. It also seems to bind ATP.</text>
</comment>
<dbReference type="InterPro" id="IPR042174">
    <property type="entry name" value="RecF_2"/>
</dbReference>
<keyword evidence="7 9" id="KW-0067">ATP-binding</keyword>
<evidence type="ECO:0000256" key="3">
    <source>
        <dbReference type="ARBA" id="ARBA00020170"/>
    </source>
</evidence>
<dbReference type="Gene3D" id="1.20.1050.90">
    <property type="entry name" value="RecF/RecN/SMC, N-terminal domain"/>
    <property type="match status" value="1"/>
</dbReference>
<evidence type="ECO:0000256" key="9">
    <source>
        <dbReference type="HAMAP-Rule" id="MF_00365"/>
    </source>
</evidence>
<keyword evidence="4 9" id="KW-0963">Cytoplasm</keyword>
<dbReference type="GO" id="GO:0006260">
    <property type="term" value="P:DNA replication"/>
    <property type="evidence" value="ECO:0007669"/>
    <property type="project" value="UniProtKB-UniRule"/>
</dbReference>
<dbReference type="HAMAP" id="MF_00365">
    <property type="entry name" value="RecF"/>
    <property type="match status" value="1"/>
</dbReference>
<proteinExistence type="inferred from homology"/>
<dbReference type="NCBIfam" id="TIGR00611">
    <property type="entry name" value="recf"/>
    <property type="match status" value="1"/>
</dbReference>
<dbReference type="Pfam" id="PF02463">
    <property type="entry name" value="SMC_N"/>
    <property type="match status" value="1"/>
</dbReference>
<comment type="subcellular location">
    <subcellularLocation>
        <location evidence="1 9 10">Cytoplasm</location>
    </subcellularLocation>
</comment>
<dbReference type="Gene3D" id="3.40.50.300">
    <property type="entry name" value="P-loop containing nucleotide triphosphate hydrolases"/>
    <property type="match status" value="1"/>
</dbReference>
<dbReference type="InterPro" id="IPR003395">
    <property type="entry name" value="RecF/RecN/SMC_N"/>
</dbReference>
<dbReference type="GO" id="GO:0005737">
    <property type="term" value="C:cytoplasm"/>
    <property type="evidence" value="ECO:0007669"/>
    <property type="project" value="UniProtKB-SubCell"/>
</dbReference>
<name>A0A4R9GGC0_9LEPT</name>
<evidence type="ECO:0000256" key="6">
    <source>
        <dbReference type="ARBA" id="ARBA00022741"/>
    </source>
</evidence>
<dbReference type="GO" id="GO:0003697">
    <property type="term" value="F:single-stranded DNA binding"/>
    <property type="evidence" value="ECO:0007669"/>
    <property type="project" value="UniProtKB-UniRule"/>
</dbReference>
<evidence type="ECO:0000256" key="1">
    <source>
        <dbReference type="ARBA" id="ARBA00004496"/>
    </source>
</evidence>
<evidence type="ECO:0000313" key="13">
    <source>
        <dbReference type="Proteomes" id="UP000298458"/>
    </source>
</evidence>
<keyword evidence="5 9" id="KW-0235">DNA replication</keyword>
<keyword evidence="9 10" id="KW-0742">SOS response</keyword>
<keyword evidence="9 10" id="KW-0227">DNA damage</keyword>
<feature type="binding site" evidence="9">
    <location>
        <begin position="30"/>
        <end position="37"/>
    </location>
    <ligand>
        <name>ATP</name>
        <dbReference type="ChEBI" id="CHEBI:30616"/>
    </ligand>
</feature>
<dbReference type="PANTHER" id="PTHR32182">
    <property type="entry name" value="DNA REPLICATION AND REPAIR PROTEIN RECF"/>
    <property type="match status" value="1"/>
</dbReference>
<evidence type="ECO:0000256" key="8">
    <source>
        <dbReference type="ARBA" id="ARBA00023125"/>
    </source>
</evidence>
<accession>A0A4R9GGC0</accession>
<evidence type="ECO:0000256" key="10">
    <source>
        <dbReference type="RuleBase" id="RU000578"/>
    </source>
</evidence>
<keyword evidence="13" id="KW-1185">Reference proteome</keyword>